<comment type="caution">
    <text evidence="2">The sequence shown here is derived from an EMBL/GenBank/DDBJ whole genome shotgun (WGS) entry which is preliminary data.</text>
</comment>
<dbReference type="Gene3D" id="1.20.1290.10">
    <property type="entry name" value="AhpD-like"/>
    <property type="match status" value="1"/>
</dbReference>
<dbReference type="InterPro" id="IPR029032">
    <property type="entry name" value="AhpD-like"/>
</dbReference>
<dbReference type="EMBL" id="NSDM01000010">
    <property type="protein sequence ID" value="MDQ2586824.1"/>
    <property type="molecule type" value="Genomic_DNA"/>
</dbReference>
<evidence type="ECO:0000313" key="2">
    <source>
        <dbReference type="EMBL" id="MDQ2586824.1"/>
    </source>
</evidence>
<protein>
    <submittedName>
        <fullName evidence="2">Alkylhydroperoxidase</fullName>
    </submittedName>
</protein>
<name>A0ABU0X3X8_9PSEU</name>
<dbReference type="Proteomes" id="UP001225605">
    <property type="component" value="Unassembled WGS sequence"/>
</dbReference>
<keyword evidence="3" id="KW-1185">Reference proteome</keyword>
<evidence type="ECO:0000313" key="3">
    <source>
        <dbReference type="Proteomes" id="UP001225605"/>
    </source>
</evidence>
<accession>A0ABU0X3X8</accession>
<dbReference type="SUPFAM" id="SSF69118">
    <property type="entry name" value="AhpD-like"/>
    <property type="match status" value="2"/>
</dbReference>
<reference evidence="2 3" key="1">
    <citation type="submission" date="2017-06" db="EMBL/GenBank/DDBJ databases">
        <title>Cultured bacterium strain Saccharothrix yanglingensis Hhs.015.</title>
        <authorList>
            <person name="Xia Y."/>
        </authorList>
    </citation>
    <scope>NUCLEOTIDE SEQUENCE [LARGE SCALE GENOMIC DNA]</scope>
    <source>
        <strain evidence="2 3">Hhs.015</strain>
    </source>
</reference>
<dbReference type="InterPro" id="IPR003779">
    <property type="entry name" value="CMD-like"/>
</dbReference>
<dbReference type="Pfam" id="PF02627">
    <property type="entry name" value="CMD"/>
    <property type="match status" value="1"/>
</dbReference>
<sequence>MVAVLVRFAVRRSLNDTRHVRVVKRRHATGLVARVYRQVERDFKMLAPPVALHSASPGTLAASWMVLRETLLADGVAERADKEAVATGVSLANSCPYCADVHGMTLDALPAAGAGRDVVTEWARASASAGARVAAPFPPEQAAELIGVAVAFHYYNRVVNVFLGDSPLPSHVPESARPKARKVLGGVMRPGAHGPVAGESLDLLPAAPLPGDLDWARSNPVVAEAFARAYAEVDAAGARSVPESVRALVGARLSTWDGGAPGISRSWSDELTATLPPADRAAGKLALLVALASYQVDDAVVEEFRRTAPGDDTLVELTAWASMAAARRVSTWLAGGRSDVVGNSSPGT</sequence>
<gene>
    <name evidence="2" type="ORF">CKY47_23090</name>
</gene>
<evidence type="ECO:0000259" key="1">
    <source>
        <dbReference type="Pfam" id="PF02627"/>
    </source>
</evidence>
<dbReference type="RefSeq" id="WP_306748145.1">
    <property type="nucleotide sequence ID" value="NZ_NSDM01000010.1"/>
</dbReference>
<organism evidence="2 3">
    <name type="scientific">Saccharothrix yanglingensis</name>
    <dbReference type="NCBI Taxonomy" id="659496"/>
    <lineage>
        <taxon>Bacteria</taxon>
        <taxon>Bacillati</taxon>
        <taxon>Actinomycetota</taxon>
        <taxon>Actinomycetes</taxon>
        <taxon>Pseudonocardiales</taxon>
        <taxon>Pseudonocardiaceae</taxon>
        <taxon>Saccharothrix</taxon>
    </lineage>
</organism>
<proteinExistence type="predicted"/>
<feature type="domain" description="Carboxymuconolactone decarboxylase-like" evidence="1">
    <location>
        <begin position="60"/>
        <end position="130"/>
    </location>
</feature>